<dbReference type="GO" id="GO:0008652">
    <property type="term" value="P:amino acid biosynthetic process"/>
    <property type="evidence" value="ECO:0007669"/>
    <property type="project" value="UniProtKB-KW"/>
</dbReference>
<comment type="pathway">
    <text evidence="1 11">Metabolic intermediate biosynthesis; chorismate biosynthesis; chorismate from D-erythrose 4-phosphate and phosphoenolpyruvate: step 5/7.</text>
</comment>
<evidence type="ECO:0000256" key="11">
    <source>
        <dbReference type="HAMAP-Rule" id="MF_00109"/>
    </source>
</evidence>
<dbReference type="Proteomes" id="UP000215137">
    <property type="component" value="Chromosome"/>
</dbReference>
<protein>
    <recommendedName>
        <fullName evidence="3 11">Shikimate kinase</fullName>
        <shortName evidence="11">SK</shortName>
        <ecNumber evidence="3 11">2.7.1.71</ecNumber>
    </recommendedName>
</protein>
<dbReference type="InterPro" id="IPR000623">
    <property type="entry name" value="Shikimate_kinase/TSH1"/>
</dbReference>
<keyword evidence="11" id="KW-0963">Cytoplasm</keyword>
<evidence type="ECO:0000256" key="2">
    <source>
        <dbReference type="ARBA" id="ARBA00006997"/>
    </source>
</evidence>
<evidence type="ECO:0000256" key="5">
    <source>
        <dbReference type="ARBA" id="ARBA00022679"/>
    </source>
</evidence>
<sequence length="168" mass="19055">MEDKSIVLIGFMGVGKTSIGTELAKKLHWGLIDTDERIEQQFGMSTSKIFLDHGEEVFRKAESELIEQLSAEEKQILSLGGGAFLNSKNREICLQNSTVVLIELSWENWLDRYPLIKDTRPKLNGLSTDEMYHLYKERQAHYQPYHLKINVDGKTAEEAAELIVSGIG</sequence>
<feature type="binding site" evidence="11">
    <location>
        <position position="35"/>
    </location>
    <ligand>
        <name>substrate</name>
    </ligand>
</feature>
<comment type="cofactor">
    <cofactor evidence="11">
        <name>Mg(2+)</name>
        <dbReference type="ChEBI" id="CHEBI:18420"/>
    </cofactor>
    <text evidence="11">Binds 1 Mg(2+) ion per subunit.</text>
</comment>
<evidence type="ECO:0000256" key="4">
    <source>
        <dbReference type="ARBA" id="ARBA00022605"/>
    </source>
</evidence>
<keyword evidence="8 11" id="KW-0067">ATP-binding</keyword>
<dbReference type="PRINTS" id="PR01100">
    <property type="entry name" value="SHIKIMTKNASE"/>
</dbReference>
<dbReference type="SUPFAM" id="SSF52540">
    <property type="entry name" value="P-loop containing nucleoside triphosphate hydrolases"/>
    <property type="match status" value="1"/>
</dbReference>
<dbReference type="Pfam" id="PF01202">
    <property type="entry name" value="SKI"/>
    <property type="match status" value="1"/>
</dbReference>
<reference evidence="12 13" key="1">
    <citation type="submission" date="2017-08" db="EMBL/GenBank/DDBJ databases">
        <title>Complete Genome Sequence of Bacillus kochii Oregon-R-modENCODE STRAIN BDGP4, isolated from Drosophila melanogaster gut.</title>
        <authorList>
            <person name="Wan K.H."/>
            <person name="Yu C."/>
            <person name="Park S."/>
            <person name="Hammonds A.S."/>
            <person name="Booth B.W."/>
            <person name="Celniker S.E."/>
        </authorList>
    </citation>
    <scope>NUCLEOTIDE SEQUENCE [LARGE SCALE GENOMIC DNA]</scope>
    <source>
        <strain evidence="12 13">BDGP4</strain>
    </source>
</reference>
<proteinExistence type="inferred from homology"/>
<dbReference type="GO" id="GO:0005524">
    <property type="term" value="F:ATP binding"/>
    <property type="evidence" value="ECO:0007669"/>
    <property type="project" value="UniProtKB-UniRule"/>
</dbReference>
<dbReference type="Gene3D" id="3.40.50.300">
    <property type="entry name" value="P-loop containing nucleotide triphosphate hydrolases"/>
    <property type="match status" value="1"/>
</dbReference>
<accession>A0A248TNG5</accession>
<dbReference type="GO" id="GO:0009073">
    <property type="term" value="P:aromatic amino acid family biosynthetic process"/>
    <property type="evidence" value="ECO:0007669"/>
    <property type="project" value="UniProtKB-KW"/>
</dbReference>
<feature type="binding site" evidence="11">
    <location>
        <begin position="13"/>
        <end position="18"/>
    </location>
    <ligand>
        <name>ATP</name>
        <dbReference type="ChEBI" id="CHEBI:30616"/>
    </ligand>
</feature>
<evidence type="ECO:0000313" key="12">
    <source>
        <dbReference type="EMBL" id="ASV69630.1"/>
    </source>
</evidence>
<evidence type="ECO:0000256" key="6">
    <source>
        <dbReference type="ARBA" id="ARBA00022741"/>
    </source>
</evidence>
<dbReference type="HAMAP" id="MF_00109">
    <property type="entry name" value="Shikimate_kinase"/>
    <property type="match status" value="1"/>
</dbReference>
<dbReference type="GO" id="GO:0000287">
    <property type="term" value="F:magnesium ion binding"/>
    <property type="evidence" value="ECO:0007669"/>
    <property type="project" value="UniProtKB-UniRule"/>
</dbReference>
<dbReference type="InterPro" id="IPR027417">
    <property type="entry name" value="P-loop_NTPase"/>
</dbReference>
<keyword evidence="5 11" id="KW-0808">Transferase</keyword>
<keyword evidence="4 11" id="KW-0028">Amino-acid biosynthesis</keyword>
<feature type="binding site" evidence="11">
    <location>
        <position position="120"/>
    </location>
    <ligand>
        <name>ATP</name>
        <dbReference type="ChEBI" id="CHEBI:30616"/>
    </ligand>
</feature>
<comment type="caution">
    <text evidence="11">Lacks conserved residue(s) required for the propagation of feature annotation.</text>
</comment>
<dbReference type="InterPro" id="IPR023000">
    <property type="entry name" value="Shikimate_kinase_CS"/>
</dbReference>
<dbReference type="EC" id="2.7.1.71" evidence="3 11"/>
<dbReference type="PROSITE" id="PS01128">
    <property type="entry name" value="SHIKIMATE_KINASE"/>
    <property type="match status" value="1"/>
</dbReference>
<evidence type="ECO:0000256" key="8">
    <source>
        <dbReference type="ARBA" id="ARBA00022840"/>
    </source>
</evidence>
<dbReference type="PANTHER" id="PTHR21087">
    <property type="entry name" value="SHIKIMATE KINASE"/>
    <property type="match status" value="1"/>
</dbReference>
<evidence type="ECO:0000256" key="10">
    <source>
        <dbReference type="ARBA" id="ARBA00048567"/>
    </source>
</evidence>
<comment type="function">
    <text evidence="11">Catalyzes the specific phosphorylation of the 3-hydroxyl group of shikimic acid using ATP as a cosubstrate.</text>
</comment>
<feature type="binding site" evidence="11">
    <location>
        <position position="81"/>
    </location>
    <ligand>
        <name>substrate</name>
    </ligand>
</feature>
<comment type="subunit">
    <text evidence="11">Monomer.</text>
</comment>
<evidence type="ECO:0000256" key="3">
    <source>
        <dbReference type="ARBA" id="ARBA00012154"/>
    </source>
</evidence>
<dbReference type="InterPro" id="IPR031322">
    <property type="entry name" value="Shikimate/glucono_kinase"/>
</dbReference>
<dbReference type="GO" id="GO:0009423">
    <property type="term" value="P:chorismate biosynthetic process"/>
    <property type="evidence" value="ECO:0007669"/>
    <property type="project" value="UniProtKB-UniRule"/>
</dbReference>
<comment type="subcellular location">
    <subcellularLocation>
        <location evidence="11">Cytoplasm</location>
    </subcellularLocation>
</comment>
<dbReference type="UniPathway" id="UPA00053">
    <property type="reaction ID" value="UER00088"/>
</dbReference>
<dbReference type="GO" id="GO:0005829">
    <property type="term" value="C:cytosol"/>
    <property type="evidence" value="ECO:0007669"/>
    <property type="project" value="TreeGrafter"/>
</dbReference>
<keyword evidence="6 11" id="KW-0547">Nucleotide-binding</keyword>
<keyword evidence="11" id="KW-0479">Metal-binding</keyword>
<gene>
    <name evidence="11" type="primary">aroK</name>
    <name evidence="12" type="ORF">CKF48_21365</name>
</gene>
<dbReference type="GO" id="GO:0004765">
    <property type="term" value="F:shikimate kinase activity"/>
    <property type="evidence" value="ECO:0007669"/>
    <property type="project" value="UniProtKB-UniRule"/>
</dbReference>
<comment type="similarity">
    <text evidence="2 11">Belongs to the shikimate kinase family.</text>
</comment>
<feature type="binding site" evidence="11">
    <location>
        <position position="59"/>
    </location>
    <ligand>
        <name>substrate</name>
    </ligand>
</feature>
<keyword evidence="13" id="KW-1185">Reference proteome</keyword>
<evidence type="ECO:0000256" key="7">
    <source>
        <dbReference type="ARBA" id="ARBA00022777"/>
    </source>
</evidence>
<dbReference type="KEGG" id="bko:CKF48_21365"/>
<name>A0A248TNG5_9BACI</name>
<dbReference type="EMBL" id="CP022983">
    <property type="protein sequence ID" value="ASV69630.1"/>
    <property type="molecule type" value="Genomic_DNA"/>
</dbReference>
<dbReference type="RefSeq" id="WP_095373194.1">
    <property type="nucleotide sequence ID" value="NZ_CP022983.1"/>
</dbReference>
<evidence type="ECO:0000313" key="13">
    <source>
        <dbReference type="Proteomes" id="UP000215137"/>
    </source>
</evidence>
<dbReference type="AlphaFoldDB" id="A0A248TNG5"/>
<keyword evidence="9 11" id="KW-0057">Aromatic amino acid biosynthesis</keyword>
<keyword evidence="11" id="KW-0460">Magnesium</keyword>
<dbReference type="OrthoDB" id="9800332at2"/>
<dbReference type="CDD" id="cd00464">
    <property type="entry name" value="SK"/>
    <property type="match status" value="1"/>
</dbReference>
<keyword evidence="7 11" id="KW-0418">Kinase</keyword>
<feature type="binding site" evidence="11">
    <location>
        <position position="17"/>
    </location>
    <ligand>
        <name>Mg(2+)</name>
        <dbReference type="ChEBI" id="CHEBI:18420"/>
    </ligand>
</feature>
<feature type="binding site" evidence="11">
    <location>
        <position position="138"/>
    </location>
    <ligand>
        <name>substrate</name>
    </ligand>
</feature>
<evidence type="ECO:0000256" key="9">
    <source>
        <dbReference type="ARBA" id="ARBA00023141"/>
    </source>
</evidence>
<comment type="catalytic activity">
    <reaction evidence="10 11">
        <text>shikimate + ATP = 3-phosphoshikimate + ADP + H(+)</text>
        <dbReference type="Rhea" id="RHEA:13121"/>
        <dbReference type="ChEBI" id="CHEBI:15378"/>
        <dbReference type="ChEBI" id="CHEBI:30616"/>
        <dbReference type="ChEBI" id="CHEBI:36208"/>
        <dbReference type="ChEBI" id="CHEBI:145989"/>
        <dbReference type="ChEBI" id="CHEBI:456216"/>
        <dbReference type="EC" id="2.7.1.71"/>
    </reaction>
</comment>
<dbReference type="PANTHER" id="PTHR21087:SF16">
    <property type="entry name" value="SHIKIMATE KINASE 1, CHLOROPLASTIC"/>
    <property type="match status" value="1"/>
</dbReference>
<organism evidence="12 13">
    <name type="scientific">Cytobacillus kochii</name>
    <dbReference type="NCBI Taxonomy" id="859143"/>
    <lineage>
        <taxon>Bacteria</taxon>
        <taxon>Bacillati</taxon>
        <taxon>Bacillota</taxon>
        <taxon>Bacilli</taxon>
        <taxon>Bacillales</taxon>
        <taxon>Bacillaceae</taxon>
        <taxon>Cytobacillus</taxon>
    </lineage>
</organism>
<evidence type="ECO:0000256" key="1">
    <source>
        <dbReference type="ARBA" id="ARBA00004842"/>
    </source>
</evidence>